<feature type="non-terminal residue" evidence="3">
    <location>
        <position position="367"/>
    </location>
</feature>
<dbReference type="EMBL" id="CAJVQA010003737">
    <property type="protein sequence ID" value="CAG8582112.1"/>
    <property type="molecule type" value="Genomic_DNA"/>
</dbReference>
<sequence length="367" mass="42075">MPEVSYLNKRNTISAAINELNSYPVGTKCLSVNRAVRNFGLSEATLQCAIKKGGSSNHWGPSTILTEHEKNQLVGYCMNMQQLGFGLTKSGVNHCVMKIIHYNKRPYPFRDKGPGRDWWTRFMRQHPELSFRTSQELSKASAQRANPIIVKNYFNKLEQIINENLLTATQIWNIDETGFVLVPKLEKVIAKKGSCQVHKVAHSNSHEHISVVLTISATSLYIPPLVIYKLMSENKMLKNEIESLKVQFTVTQEELGTYKSPRTSSLCSVFKYIPHVLQAGPLNTSLVNQQEPGPFSKKRKMLLFAQLLTNDESWGKLKETNEEAERKVEEVKRKKVLAAQKKIERQQKLKQKKEEREQKKREKDVHK</sequence>
<organism evidence="3 4">
    <name type="scientific">Cetraspora pellucida</name>
    <dbReference type="NCBI Taxonomy" id="1433469"/>
    <lineage>
        <taxon>Eukaryota</taxon>
        <taxon>Fungi</taxon>
        <taxon>Fungi incertae sedis</taxon>
        <taxon>Mucoromycota</taxon>
        <taxon>Glomeromycotina</taxon>
        <taxon>Glomeromycetes</taxon>
        <taxon>Diversisporales</taxon>
        <taxon>Gigasporaceae</taxon>
        <taxon>Cetraspora</taxon>
    </lineage>
</organism>
<feature type="region of interest" description="Disordered" evidence="2">
    <location>
        <begin position="342"/>
        <end position="367"/>
    </location>
</feature>
<reference evidence="3" key="1">
    <citation type="submission" date="2021-06" db="EMBL/GenBank/DDBJ databases">
        <authorList>
            <person name="Kallberg Y."/>
            <person name="Tangrot J."/>
            <person name="Rosling A."/>
        </authorList>
    </citation>
    <scope>NUCLEOTIDE SEQUENCE</scope>
    <source>
        <strain evidence="3">FL966</strain>
    </source>
</reference>
<evidence type="ECO:0000313" key="4">
    <source>
        <dbReference type="Proteomes" id="UP000789759"/>
    </source>
</evidence>
<name>A0A9N9G767_9GLOM</name>
<dbReference type="Proteomes" id="UP000789759">
    <property type="component" value="Unassembled WGS sequence"/>
</dbReference>
<evidence type="ECO:0000256" key="2">
    <source>
        <dbReference type="SAM" id="MobiDB-lite"/>
    </source>
</evidence>
<proteinExistence type="predicted"/>
<evidence type="ECO:0000313" key="3">
    <source>
        <dbReference type="EMBL" id="CAG8582112.1"/>
    </source>
</evidence>
<feature type="coiled-coil region" evidence="1">
    <location>
        <begin position="227"/>
        <end position="254"/>
    </location>
</feature>
<comment type="caution">
    <text evidence="3">The sequence shown here is derived from an EMBL/GenBank/DDBJ whole genome shotgun (WGS) entry which is preliminary data.</text>
</comment>
<protein>
    <submittedName>
        <fullName evidence="3">13779_t:CDS:1</fullName>
    </submittedName>
</protein>
<accession>A0A9N9G767</accession>
<dbReference type="OrthoDB" id="7693963at2759"/>
<gene>
    <name evidence="3" type="ORF">CPELLU_LOCUS6139</name>
</gene>
<keyword evidence="1" id="KW-0175">Coiled coil</keyword>
<keyword evidence="4" id="KW-1185">Reference proteome</keyword>
<evidence type="ECO:0000256" key="1">
    <source>
        <dbReference type="SAM" id="Coils"/>
    </source>
</evidence>
<dbReference type="AlphaFoldDB" id="A0A9N9G767"/>